<dbReference type="AlphaFoldDB" id="A0A182PF65"/>
<evidence type="ECO:0000313" key="2">
    <source>
        <dbReference type="EnsemblMetazoa" id="AEPI005570-PA"/>
    </source>
</evidence>
<dbReference type="Gene3D" id="3.90.1200.10">
    <property type="match status" value="1"/>
</dbReference>
<dbReference type="SMART" id="SM00587">
    <property type="entry name" value="CHK"/>
    <property type="match status" value="1"/>
</dbReference>
<dbReference type="Proteomes" id="UP000075885">
    <property type="component" value="Unassembled WGS sequence"/>
</dbReference>
<dbReference type="SUPFAM" id="SSF56112">
    <property type="entry name" value="Protein kinase-like (PK-like)"/>
    <property type="match status" value="1"/>
</dbReference>
<reference evidence="3" key="1">
    <citation type="submission" date="2013-03" db="EMBL/GenBank/DDBJ databases">
        <title>The Genome Sequence of Anopheles epiroticus epiroticus2.</title>
        <authorList>
            <consortium name="The Broad Institute Genomics Platform"/>
            <person name="Neafsey D.E."/>
            <person name="Howell P."/>
            <person name="Walker B."/>
            <person name="Young S.K."/>
            <person name="Zeng Q."/>
            <person name="Gargeya S."/>
            <person name="Fitzgerald M."/>
            <person name="Haas B."/>
            <person name="Abouelleil A."/>
            <person name="Allen A.W."/>
            <person name="Alvarado L."/>
            <person name="Arachchi H.M."/>
            <person name="Berlin A.M."/>
            <person name="Chapman S.B."/>
            <person name="Gainer-Dewar J."/>
            <person name="Goldberg J."/>
            <person name="Griggs A."/>
            <person name="Gujja S."/>
            <person name="Hansen M."/>
            <person name="Howarth C."/>
            <person name="Imamovic A."/>
            <person name="Ireland A."/>
            <person name="Larimer J."/>
            <person name="McCowan C."/>
            <person name="Murphy C."/>
            <person name="Pearson M."/>
            <person name="Poon T.W."/>
            <person name="Priest M."/>
            <person name="Roberts A."/>
            <person name="Saif S."/>
            <person name="Shea T."/>
            <person name="Sisk P."/>
            <person name="Sykes S."/>
            <person name="Wortman J."/>
            <person name="Nusbaum C."/>
            <person name="Birren B."/>
        </authorList>
    </citation>
    <scope>NUCLEOTIDE SEQUENCE [LARGE SCALE GENOMIC DNA]</scope>
    <source>
        <strain evidence="3">Epiroticus2</strain>
    </source>
</reference>
<keyword evidence="3" id="KW-1185">Reference proteome</keyword>
<evidence type="ECO:0000259" key="1">
    <source>
        <dbReference type="SMART" id="SM00587"/>
    </source>
</evidence>
<feature type="domain" description="CHK kinase-like" evidence="1">
    <location>
        <begin position="129"/>
        <end position="328"/>
    </location>
</feature>
<name>A0A182PF65_9DIPT</name>
<dbReference type="PANTHER" id="PTHR11012">
    <property type="entry name" value="PROTEIN KINASE-LIKE DOMAIN-CONTAINING"/>
    <property type="match status" value="1"/>
</dbReference>
<organism evidence="2 3">
    <name type="scientific">Anopheles epiroticus</name>
    <dbReference type="NCBI Taxonomy" id="199890"/>
    <lineage>
        <taxon>Eukaryota</taxon>
        <taxon>Metazoa</taxon>
        <taxon>Ecdysozoa</taxon>
        <taxon>Arthropoda</taxon>
        <taxon>Hexapoda</taxon>
        <taxon>Insecta</taxon>
        <taxon>Pterygota</taxon>
        <taxon>Neoptera</taxon>
        <taxon>Endopterygota</taxon>
        <taxon>Diptera</taxon>
        <taxon>Nematocera</taxon>
        <taxon>Culicoidea</taxon>
        <taxon>Culicidae</taxon>
        <taxon>Anophelinae</taxon>
        <taxon>Anopheles</taxon>
    </lineage>
</organism>
<dbReference type="InterPro" id="IPR015897">
    <property type="entry name" value="CHK_kinase-like"/>
</dbReference>
<protein>
    <submittedName>
        <fullName evidence="2">CHK domain-containing protein</fullName>
    </submittedName>
</protein>
<dbReference type="InterPro" id="IPR004119">
    <property type="entry name" value="EcKL"/>
</dbReference>
<accession>A0A182PF65</accession>
<proteinExistence type="predicted"/>
<evidence type="ECO:0000313" key="3">
    <source>
        <dbReference type="Proteomes" id="UP000075885"/>
    </source>
</evidence>
<dbReference type="STRING" id="199890.A0A182PF65"/>
<reference evidence="2" key="2">
    <citation type="submission" date="2020-05" db="UniProtKB">
        <authorList>
            <consortium name="EnsemblMetazoa"/>
        </authorList>
    </citation>
    <scope>IDENTIFICATION</scope>
    <source>
        <strain evidence="2">Epiroticus2</strain>
    </source>
</reference>
<dbReference type="PANTHER" id="PTHR11012:SF48">
    <property type="entry name" value="CHK KINASE-LIKE DOMAIN-CONTAINING PROTEIN-RELATED"/>
    <property type="match status" value="1"/>
</dbReference>
<dbReference type="Pfam" id="PF02958">
    <property type="entry name" value="EcKL"/>
    <property type="match status" value="1"/>
</dbReference>
<dbReference type="InterPro" id="IPR011009">
    <property type="entry name" value="Kinase-like_dom_sf"/>
</dbReference>
<dbReference type="EnsemblMetazoa" id="AEPI005570-RA">
    <property type="protein sequence ID" value="AEPI005570-PA"/>
    <property type="gene ID" value="AEPI005570"/>
</dbReference>
<dbReference type="VEuPathDB" id="VectorBase:AEPI005570"/>
<sequence>MDAKRLHLSHSDVRQILNDHFSARNVDNKSTFRIVQTSLEPFSPCPEGFLADHYALKVTVEKNGQEEEILFFAKCQPTENPALRGYLEEIGSFRKESSVLQRIVGAIQQYCPWRTVAPRVHFAKEEQLLVMNNLKSEGYSVVKREGGLLELSFVQEALETLATLHAGSIVLEAKLGKRLPELYPAVLDENAWVQTPTSTRMKDVANVIKLYTELVKICVQWQGAQKQTILERLAPLIRKIYTYVEPSTAFRNCLNHGDLWCNNIMFKCDGQGRPTGCALVDYQLSRYVPPAYDINLLLYLTTNRRLRNESLAALLDHYYKCFAEVLDRNQLNVGEIYPREEFLRCCEHYRLAGLIHSTIISGEVTLPGKYLEEIFGDLQTTASFMPDKKVWICVKAFQADERYRKRLIELLDELFEQVQHEEKP</sequence>